<feature type="transmembrane region" description="Helical" evidence="1">
    <location>
        <begin position="80"/>
        <end position="98"/>
    </location>
</feature>
<dbReference type="EMBL" id="AWSE01000067">
    <property type="protein sequence ID" value="ERH24270.1"/>
    <property type="molecule type" value="Genomic_DNA"/>
</dbReference>
<accession>U1Q8Y2</accession>
<proteinExistence type="predicted"/>
<sequence>MIAHPGMDVIPSTVTAIAVHAWQQHTGPFEAHADILTGTSTAGAFVLAAASFAAATVYGSTAEFMVTARHKFHRELSRNWMSILGWVFVATIAPLIAMFLPQEWSITTVSACLMILTVKFARSMFWFRYTLTLDVASEQTPRVRVLRPASDLERHIQSGS</sequence>
<organism evidence="2 3">
    <name type="scientific">Actinomyces johnsonii F0542</name>
    <dbReference type="NCBI Taxonomy" id="1321818"/>
    <lineage>
        <taxon>Bacteria</taxon>
        <taxon>Bacillati</taxon>
        <taxon>Actinomycetota</taxon>
        <taxon>Actinomycetes</taxon>
        <taxon>Actinomycetales</taxon>
        <taxon>Actinomycetaceae</taxon>
        <taxon>Actinomyces</taxon>
    </lineage>
</organism>
<keyword evidence="1" id="KW-0812">Transmembrane</keyword>
<gene>
    <name evidence="2" type="ORF">HMPREF1979_01386</name>
</gene>
<reference evidence="2 3" key="1">
    <citation type="submission" date="2013-08" db="EMBL/GenBank/DDBJ databases">
        <authorList>
            <person name="Weinstock G."/>
            <person name="Sodergren E."/>
            <person name="Wylie T."/>
            <person name="Fulton L."/>
            <person name="Fulton R."/>
            <person name="Fronick C."/>
            <person name="O'Laughlin M."/>
            <person name="Godfrey J."/>
            <person name="Miner T."/>
            <person name="Herter B."/>
            <person name="Appelbaum E."/>
            <person name="Cordes M."/>
            <person name="Lek S."/>
            <person name="Wollam A."/>
            <person name="Pepin K.H."/>
            <person name="Palsikar V.B."/>
            <person name="Mitreva M."/>
            <person name="Wilson R.K."/>
        </authorList>
    </citation>
    <scope>NUCLEOTIDE SEQUENCE [LARGE SCALE GENOMIC DNA]</scope>
    <source>
        <strain evidence="2 3">F0542</strain>
    </source>
</reference>
<keyword evidence="3" id="KW-1185">Reference proteome</keyword>
<evidence type="ECO:0000313" key="3">
    <source>
        <dbReference type="Proteomes" id="UP000016536"/>
    </source>
</evidence>
<keyword evidence="1" id="KW-0472">Membrane</keyword>
<dbReference type="PATRIC" id="fig|1321818.3.peg.1164"/>
<feature type="transmembrane region" description="Helical" evidence="1">
    <location>
        <begin position="104"/>
        <end position="121"/>
    </location>
</feature>
<dbReference type="HOGENOM" id="CLU_1529685_0_0_11"/>
<protein>
    <submittedName>
        <fullName evidence="2">Uncharacterized protein</fullName>
    </submittedName>
</protein>
<dbReference type="AlphaFoldDB" id="U1Q8Y2"/>
<keyword evidence="1" id="KW-1133">Transmembrane helix</keyword>
<evidence type="ECO:0000256" key="1">
    <source>
        <dbReference type="SAM" id="Phobius"/>
    </source>
</evidence>
<dbReference type="Proteomes" id="UP000016536">
    <property type="component" value="Unassembled WGS sequence"/>
</dbReference>
<feature type="transmembrane region" description="Helical" evidence="1">
    <location>
        <begin position="35"/>
        <end position="59"/>
    </location>
</feature>
<comment type="caution">
    <text evidence="2">The sequence shown here is derived from an EMBL/GenBank/DDBJ whole genome shotgun (WGS) entry which is preliminary data.</text>
</comment>
<name>U1Q8Y2_9ACTO</name>
<dbReference type="RefSeq" id="WP_021606546.1">
    <property type="nucleotide sequence ID" value="NZ_KE951846.1"/>
</dbReference>
<evidence type="ECO:0000313" key="2">
    <source>
        <dbReference type="EMBL" id="ERH24270.1"/>
    </source>
</evidence>